<keyword evidence="6 7" id="KW-0472">Membrane</keyword>
<dbReference type="AlphaFoldDB" id="A0A371AT96"/>
<dbReference type="PANTHER" id="PTHR36838">
    <property type="entry name" value="AUXIN EFFLUX CARRIER FAMILY PROTEIN"/>
    <property type="match status" value="1"/>
</dbReference>
<evidence type="ECO:0000256" key="2">
    <source>
        <dbReference type="ARBA" id="ARBA00022448"/>
    </source>
</evidence>
<feature type="transmembrane region" description="Helical" evidence="7">
    <location>
        <begin position="126"/>
        <end position="151"/>
    </location>
</feature>
<feature type="transmembrane region" description="Helical" evidence="7">
    <location>
        <begin position="257"/>
        <end position="276"/>
    </location>
</feature>
<feature type="transmembrane region" description="Helical" evidence="7">
    <location>
        <begin position="68"/>
        <end position="87"/>
    </location>
</feature>
<evidence type="ECO:0000313" key="8">
    <source>
        <dbReference type="EMBL" id="RDU22793.1"/>
    </source>
</evidence>
<accession>A0A371AT96</accession>
<dbReference type="Pfam" id="PF03547">
    <property type="entry name" value="Mem_trans"/>
    <property type="match status" value="1"/>
</dbReference>
<feature type="transmembrane region" description="Helical" evidence="7">
    <location>
        <begin position="163"/>
        <end position="189"/>
    </location>
</feature>
<protein>
    <submittedName>
        <fullName evidence="8">AEC family transporter</fullName>
    </submittedName>
</protein>
<gene>
    <name evidence="8" type="ORF">DWV06_12650</name>
</gene>
<comment type="subcellular location">
    <subcellularLocation>
        <location evidence="1">Membrane</location>
        <topology evidence="1">Multi-pass membrane protein</topology>
    </subcellularLocation>
</comment>
<dbReference type="GO" id="GO:0016020">
    <property type="term" value="C:membrane"/>
    <property type="evidence" value="ECO:0007669"/>
    <property type="project" value="UniProtKB-SubCell"/>
</dbReference>
<evidence type="ECO:0000256" key="7">
    <source>
        <dbReference type="SAM" id="Phobius"/>
    </source>
</evidence>
<keyword evidence="3" id="KW-1003">Cell membrane</keyword>
<dbReference type="RefSeq" id="WP_115482555.1">
    <property type="nucleotide sequence ID" value="NZ_QRCT01000045.1"/>
</dbReference>
<dbReference type="EMBL" id="QRCT01000045">
    <property type="protein sequence ID" value="RDU22793.1"/>
    <property type="molecule type" value="Genomic_DNA"/>
</dbReference>
<comment type="caution">
    <text evidence="8">The sequence shown here is derived from an EMBL/GenBank/DDBJ whole genome shotgun (WGS) entry which is preliminary data.</text>
</comment>
<feature type="transmembrane region" description="Helical" evidence="7">
    <location>
        <begin position="6"/>
        <end position="24"/>
    </location>
</feature>
<name>A0A371AT96_9FIRM</name>
<feature type="transmembrane region" description="Helical" evidence="7">
    <location>
        <begin position="228"/>
        <end position="251"/>
    </location>
</feature>
<keyword evidence="4 7" id="KW-0812">Transmembrane</keyword>
<feature type="transmembrane region" description="Helical" evidence="7">
    <location>
        <begin position="283"/>
        <end position="307"/>
    </location>
</feature>
<dbReference type="PANTHER" id="PTHR36838:SF4">
    <property type="entry name" value="AUXIN EFFLUX CARRIER FAMILY PROTEIN"/>
    <property type="match status" value="1"/>
</dbReference>
<keyword evidence="5 7" id="KW-1133">Transmembrane helix</keyword>
<evidence type="ECO:0000256" key="6">
    <source>
        <dbReference type="ARBA" id="ARBA00023136"/>
    </source>
</evidence>
<keyword evidence="9" id="KW-1185">Reference proteome</keyword>
<sequence length="314" mass="34548">MSDFIFSLTITIPIFLIIFFGWFLKKAGIFSTEFTKSADKYIFKAALPLLLFKDIATANIQDVFRLKFVLYCLISTTIMFLGVWFFTSLFMKDKSMVGAFTQASTRGSAAVLGIAFVENIYGNTELAALMIMAAVPLYNIYSVIILTFCSNTCDNTISRIREAFINVLINPIIISIFIGSIFAILKIPIPTIPMKFISCIADTATPIALMVIGAGFEGKQAIAKIKPALTATFIKLIGIPALFFPFTLALGFRDCELVSILVMLGSPTAVTCYIMAKNMGNDYILTSNIVVLATLFSSLSLTLWIFLLKSNGFI</sequence>
<reference evidence="8 9" key="1">
    <citation type="submission" date="2018-07" db="EMBL/GenBank/DDBJ databases">
        <title>Anaerosacharophilus polymeroproducens gen. nov. sp. nov., an anaerobic bacterium isolated from salt field.</title>
        <authorList>
            <person name="Kim W."/>
            <person name="Yang S.-H."/>
            <person name="Oh J."/>
            <person name="Lee J.-H."/>
            <person name="Kwon K.K."/>
        </authorList>
    </citation>
    <scope>NUCLEOTIDE SEQUENCE [LARGE SCALE GENOMIC DNA]</scope>
    <source>
        <strain evidence="8 9">MCWD5</strain>
    </source>
</reference>
<evidence type="ECO:0000256" key="3">
    <source>
        <dbReference type="ARBA" id="ARBA00022475"/>
    </source>
</evidence>
<dbReference type="OrthoDB" id="9794315at2"/>
<organism evidence="8 9">
    <name type="scientific">Anaerosacchariphilus polymeriproducens</name>
    <dbReference type="NCBI Taxonomy" id="1812858"/>
    <lineage>
        <taxon>Bacteria</taxon>
        <taxon>Bacillati</taxon>
        <taxon>Bacillota</taxon>
        <taxon>Clostridia</taxon>
        <taxon>Lachnospirales</taxon>
        <taxon>Lachnospiraceae</taxon>
        <taxon>Anaerosacchariphilus</taxon>
    </lineage>
</organism>
<dbReference type="GO" id="GO:0055085">
    <property type="term" value="P:transmembrane transport"/>
    <property type="evidence" value="ECO:0007669"/>
    <property type="project" value="InterPro"/>
</dbReference>
<evidence type="ECO:0000256" key="1">
    <source>
        <dbReference type="ARBA" id="ARBA00004141"/>
    </source>
</evidence>
<evidence type="ECO:0000256" key="4">
    <source>
        <dbReference type="ARBA" id="ARBA00022692"/>
    </source>
</evidence>
<proteinExistence type="predicted"/>
<evidence type="ECO:0000313" key="9">
    <source>
        <dbReference type="Proteomes" id="UP000255036"/>
    </source>
</evidence>
<evidence type="ECO:0000256" key="5">
    <source>
        <dbReference type="ARBA" id="ARBA00022989"/>
    </source>
</evidence>
<keyword evidence="2" id="KW-0813">Transport</keyword>
<dbReference type="InterPro" id="IPR004776">
    <property type="entry name" value="Mem_transp_PIN-like"/>
</dbReference>
<dbReference type="Proteomes" id="UP000255036">
    <property type="component" value="Unassembled WGS sequence"/>
</dbReference>